<feature type="compositionally biased region" description="Polar residues" evidence="1">
    <location>
        <begin position="1"/>
        <end position="21"/>
    </location>
</feature>
<dbReference type="Proteomes" id="UP000244073">
    <property type="component" value="Unassembled WGS sequence"/>
</dbReference>
<sequence length="130" mass="13820">MSSFLNSSGDTTFSMAPSGGNSDRPPDGGTHVQTDHSLDPHTSIEDYSRIMLEYTQRRMVDFADVDDDKGYATSRSSRSSNTSGKSGVSTSGLLARQAQGFGPLTKIGNNSSDEVQGKDFATSRDAKSSV</sequence>
<evidence type="ECO:0000256" key="1">
    <source>
        <dbReference type="SAM" id="MobiDB-lite"/>
    </source>
</evidence>
<dbReference type="EMBL" id="MSFN02000004">
    <property type="protein sequence ID" value="PTU21064.1"/>
    <property type="molecule type" value="Genomic_DNA"/>
</dbReference>
<gene>
    <name evidence="2" type="ORF">P175DRAFT_0244326</name>
</gene>
<evidence type="ECO:0000313" key="2">
    <source>
        <dbReference type="EMBL" id="PTU21064.1"/>
    </source>
</evidence>
<name>A0A2T5LXR3_9EURO</name>
<comment type="caution">
    <text evidence="2">The sequence shown here is derived from an EMBL/GenBank/DDBJ whole genome shotgun (WGS) entry which is preliminary data.</text>
</comment>
<dbReference type="OrthoDB" id="4498167at2759"/>
<feature type="compositionally biased region" description="Low complexity" evidence="1">
    <location>
        <begin position="73"/>
        <end position="92"/>
    </location>
</feature>
<proteinExistence type="predicted"/>
<reference evidence="2 3" key="1">
    <citation type="journal article" date="2018" name="Proc. Natl. Acad. Sci. U.S.A.">
        <title>Linking secondary metabolites to gene clusters through genome sequencing of six diverse Aspergillus species.</title>
        <authorList>
            <person name="Kaerboelling I."/>
            <person name="Vesth T.C."/>
            <person name="Frisvad J.C."/>
            <person name="Nybo J.L."/>
            <person name="Theobald S."/>
            <person name="Kuo A."/>
            <person name="Bowyer P."/>
            <person name="Matsuda Y."/>
            <person name="Mondo S."/>
            <person name="Lyhne E.K."/>
            <person name="Kogle M.E."/>
            <person name="Clum A."/>
            <person name="Lipzen A."/>
            <person name="Salamov A."/>
            <person name="Ngan C.Y."/>
            <person name="Daum C."/>
            <person name="Chiniquy J."/>
            <person name="Barry K."/>
            <person name="LaButti K."/>
            <person name="Haridas S."/>
            <person name="Simmons B.A."/>
            <person name="Magnuson J.K."/>
            <person name="Mortensen U.H."/>
            <person name="Larsen T.O."/>
            <person name="Grigoriev I.V."/>
            <person name="Baker S.E."/>
            <person name="Andersen M.R."/>
        </authorList>
    </citation>
    <scope>NUCLEOTIDE SEQUENCE [LARGE SCALE GENOMIC DNA]</scope>
    <source>
        <strain evidence="2 3">IBT 24754</strain>
    </source>
</reference>
<feature type="region of interest" description="Disordered" evidence="1">
    <location>
        <begin position="64"/>
        <end position="130"/>
    </location>
</feature>
<protein>
    <submittedName>
        <fullName evidence="2">Uncharacterized protein</fullName>
    </submittedName>
</protein>
<accession>A0A2T5LXR3</accession>
<feature type="region of interest" description="Disordered" evidence="1">
    <location>
        <begin position="1"/>
        <end position="44"/>
    </location>
</feature>
<organism evidence="2 3">
    <name type="scientific">Aspergillus ochraceoroseus IBT 24754</name>
    <dbReference type="NCBI Taxonomy" id="1392256"/>
    <lineage>
        <taxon>Eukaryota</taxon>
        <taxon>Fungi</taxon>
        <taxon>Dikarya</taxon>
        <taxon>Ascomycota</taxon>
        <taxon>Pezizomycotina</taxon>
        <taxon>Eurotiomycetes</taxon>
        <taxon>Eurotiomycetidae</taxon>
        <taxon>Eurotiales</taxon>
        <taxon>Aspergillaceae</taxon>
        <taxon>Aspergillus</taxon>
        <taxon>Aspergillus subgen. Nidulantes</taxon>
    </lineage>
</organism>
<dbReference type="GeneID" id="63809561"/>
<feature type="compositionally biased region" description="Basic and acidic residues" evidence="1">
    <location>
        <begin position="115"/>
        <end position="130"/>
    </location>
</feature>
<dbReference type="AlphaFoldDB" id="A0A2T5LXR3"/>
<evidence type="ECO:0000313" key="3">
    <source>
        <dbReference type="Proteomes" id="UP000244073"/>
    </source>
</evidence>
<feature type="compositionally biased region" description="Basic and acidic residues" evidence="1">
    <location>
        <begin position="33"/>
        <end position="44"/>
    </location>
</feature>
<dbReference type="RefSeq" id="XP_040752456.1">
    <property type="nucleotide sequence ID" value="XM_040892679.1"/>
</dbReference>
<dbReference type="VEuPathDB" id="FungiDB:P175DRAFT_0244326"/>